<feature type="domain" description="D-isomer specific 2-hydroxyacid dehydrogenase NAD-binding" evidence="5">
    <location>
        <begin position="91"/>
        <end position="266"/>
    </location>
</feature>
<dbReference type="Gene3D" id="3.40.50.720">
    <property type="entry name" value="NAD(P)-binding Rossmann-like Domain"/>
    <property type="match status" value="2"/>
</dbReference>
<evidence type="ECO:0000256" key="1">
    <source>
        <dbReference type="ARBA" id="ARBA00023002"/>
    </source>
</evidence>
<keyword evidence="2" id="KW-0520">NAD</keyword>
<dbReference type="CDD" id="cd05300">
    <property type="entry name" value="2-Hacid_dh_1"/>
    <property type="match status" value="1"/>
</dbReference>
<protein>
    <submittedName>
        <fullName evidence="6">D-2-hydroxyacid dehydrogenase</fullName>
    </submittedName>
</protein>
<evidence type="ECO:0000256" key="3">
    <source>
        <dbReference type="RuleBase" id="RU003719"/>
    </source>
</evidence>
<comment type="similarity">
    <text evidence="3">Belongs to the D-isomer specific 2-hydroxyacid dehydrogenase family.</text>
</comment>
<proteinExistence type="inferred from homology"/>
<keyword evidence="7" id="KW-1185">Reference proteome</keyword>
<accession>A0ABR7Z335</accession>
<reference evidence="6 7" key="1">
    <citation type="journal article" date="2020" name="Insects">
        <title>Bacteria Belonging to Pseudomonas typographi sp. nov. from the Bark Beetle Ips typographus Have Genomic Potential to Aid in the Host Ecology.</title>
        <authorList>
            <person name="Peral-Aranega E."/>
            <person name="Saati-Santamaria Z."/>
            <person name="Kolarik M."/>
            <person name="Rivas R."/>
            <person name="Garcia-Fraile P."/>
        </authorList>
    </citation>
    <scope>NUCLEOTIDE SEQUENCE [LARGE SCALE GENOMIC DNA]</scope>
    <source>
        <strain evidence="6 7">CA3A</strain>
    </source>
</reference>
<dbReference type="SUPFAM" id="SSF52283">
    <property type="entry name" value="Formate/glycerate dehydrogenase catalytic domain-like"/>
    <property type="match status" value="1"/>
</dbReference>
<name>A0ABR7Z335_9PSED</name>
<dbReference type="Pfam" id="PF02826">
    <property type="entry name" value="2-Hacid_dh_C"/>
    <property type="match status" value="1"/>
</dbReference>
<evidence type="ECO:0000259" key="4">
    <source>
        <dbReference type="Pfam" id="PF00389"/>
    </source>
</evidence>
<dbReference type="RefSeq" id="WP_190421454.1">
    <property type="nucleotide sequence ID" value="NZ_JAAOCA010000015.1"/>
</dbReference>
<comment type="caution">
    <text evidence="6">The sequence shown here is derived from an EMBL/GenBank/DDBJ whole genome shotgun (WGS) entry which is preliminary data.</text>
</comment>
<organism evidence="6 7">
    <name type="scientific">Pseudomonas typographi</name>
    <dbReference type="NCBI Taxonomy" id="2715964"/>
    <lineage>
        <taxon>Bacteria</taxon>
        <taxon>Pseudomonadati</taxon>
        <taxon>Pseudomonadota</taxon>
        <taxon>Gammaproteobacteria</taxon>
        <taxon>Pseudomonadales</taxon>
        <taxon>Pseudomonadaceae</taxon>
        <taxon>Pseudomonas</taxon>
    </lineage>
</organism>
<dbReference type="PANTHER" id="PTHR43333">
    <property type="entry name" value="2-HACID_DH_C DOMAIN-CONTAINING PROTEIN"/>
    <property type="match status" value="1"/>
</dbReference>
<dbReference type="PROSITE" id="PS00671">
    <property type="entry name" value="D_2_HYDROXYACID_DH_3"/>
    <property type="match status" value="1"/>
</dbReference>
<dbReference type="InterPro" id="IPR006139">
    <property type="entry name" value="D-isomer_2_OHA_DH_cat_dom"/>
</dbReference>
<dbReference type="Proteomes" id="UP000805841">
    <property type="component" value="Unassembled WGS sequence"/>
</dbReference>
<dbReference type="InterPro" id="IPR029753">
    <property type="entry name" value="D-isomer_DH_CS"/>
</dbReference>
<dbReference type="InterPro" id="IPR006140">
    <property type="entry name" value="D-isomer_DH_NAD-bd"/>
</dbReference>
<evidence type="ECO:0000313" key="6">
    <source>
        <dbReference type="EMBL" id="MBD1599754.1"/>
    </source>
</evidence>
<dbReference type="SUPFAM" id="SSF51735">
    <property type="entry name" value="NAD(P)-binding Rossmann-fold domains"/>
    <property type="match status" value="1"/>
</dbReference>
<feature type="domain" description="D-isomer specific 2-hydroxyacid dehydrogenase catalytic" evidence="4">
    <location>
        <begin position="27"/>
        <end position="298"/>
    </location>
</feature>
<dbReference type="PANTHER" id="PTHR43333:SF1">
    <property type="entry name" value="D-ISOMER SPECIFIC 2-HYDROXYACID DEHYDROGENASE NAD-BINDING DOMAIN-CONTAINING PROTEIN"/>
    <property type="match status" value="1"/>
</dbReference>
<sequence length="304" mass="32466">MHRLRETFPDLYFDALDANAPSLGLGRAQAILLGWDSPAIDDLLDHAPDVRWIHSIGTGVEEWLSPRLRDSGVVLTNCRGTRAVAIAEHVLAMMLAFARQLPLLLDAQRAARWAAAPLGVFELQGQTLVIVGLGAIGSALASKAAALGVCVIGVRRRPAAAPPGVTRVVGLDELDTVLDAADHVAITLPLTDETHGLFGAARLARLRPTARLYNVGRGPVVDTQALLRALEEGRLAGAGLDVTDPEPLSEDSRLWRHPQVLVTAHTSGTTPFGSARALDVLIDNIGRVRRGEPLINRVDMTSGY</sequence>
<dbReference type="InterPro" id="IPR036291">
    <property type="entry name" value="NAD(P)-bd_dom_sf"/>
</dbReference>
<dbReference type="EMBL" id="JAAOCA010000015">
    <property type="protein sequence ID" value="MBD1599754.1"/>
    <property type="molecule type" value="Genomic_DNA"/>
</dbReference>
<dbReference type="Pfam" id="PF00389">
    <property type="entry name" value="2-Hacid_dh"/>
    <property type="match status" value="1"/>
</dbReference>
<keyword evidence="1 3" id="KW-0560">Oxidoreductase</keyword>
<gene>
    <name evidence="6" type="ORF">HAQ05_13700</name>
</gene>
<evidence type="ECO:0000313" key="7">
    <source>
        <dbReference type="Proteomes" id="UP000805841"/>
    </source>
</evidence>
<evidence type="ECO:0000259" key="5">
    <source>
        <dbReference type="Pfam" id="PF02826"/>
    </source>
</evidence>
<evidence type="ECO:0000256" key="2">
    <source>
        <dbReference type="ARBA" id="ARBA00023027"/>
    </source>
</evidence>